<dbReference type="CDD" id="cd06225">
    <property type="entry name" value="HAMP"/>
    <property type="match status" value="1"/>
</dbReference>
<reference evidence="12" key="1">
    <citation type="submission" date="2016-10" db="EMBL/GenBank/DDBJ databases">
        <authorList>
            <person name="Varghese N."/>
            <person name="Submissions S."/>
        </authorList>
    </citation>
    <scope>NUCLEOTIDE SEQUENCE [LARGE SCALE GENOMIC DNA]</scope>
    <source>
        <strain evidence="12">IBRC-M10078</strain>
    </source>
</reference>
<dbReference type="PANTHER" id="PTHR32089">
    <property type="entry name" value="METHYL-ACCEPTING CHEMOTAXIS PROTEIN MCPB"/>
    <property type="match status" value="1"/>
</dbReference>
<accession>A0A1H0RRP3</accession>
<keyword evidence="8" id="KW-0812">Transmembrane</keyword>
<dbReference type="SUPFAM" id="SSF58104">
    <property type="entry name" value="Methyl-accepting chemotaxis protein (MCP) signaling domain"/>
    <property type="match status" value="1"/>
</dbReference>
<evidence type="ECO:0000313" key="11">
    <source>
        <dbReference type="EMBL" id="SDP32221.1"/>
    </source>
</evidence>
<dbReference type="GO" id="GO:0005886">
    <property type="term" value="C:plasma membrane"/>
    <property type="evidence" value="ECO:0007669"/>
    <property type="project" value="UniProtKB-SubCell"/>
</dbReference>
<feature type="transmembrane region" description="Helical" evidence="8">
    <location>
        <begin position="209"/>
        <end position="230"/>
    </location>
</feature>
<evidence type="ECO:0000256" key="3">
    <source>
        <dbReference type="ARBA" id="ARBA00023136"/>
    </source>
</evidence>
<dbReference type="SMART" id="SM00304">
    <property type="entry name" value="HAMP"/>
    <property type="match status" value="1"/>
</dbReference>
<dbReference type="PANTHER" id="PTHR32089:SF112">
    <property type="entry name" value="LYSOZYME-LIKE PROTEIN-RELATED"/>
    <property type="match status" value="1"/>
</dbReference>
<evidence type="ECO:0000256" key="6">
    <source>
        <dbReference type="PROSITE-ProRule" id="PRU00284"/>
    </source>
</evidence>
<comment type="subcellular location">
    <subcellularLocation>
        <location evidence="1">Cell membrane</location>
    </subcellularLocation>
</comment>
<feature type="domain" description="HAMP" evidence="10">
    <location>
        <begin position="232"/>
        <end position="285"/>
    </location>
</feature>
<dbReference type="PROSITE" id="PS50885">
    <property type="entry name" value="HAMP"/>
    <property type="match status" value="1"/>
</dbReference>
<dbReference type="Pfam" id="PF00015">
    <property type="entry name" value="MCPsignal"/>
    <property type="match status" value="1"/>
</dbReference>
<dbReference type="STRING" id="930152.SAMN05216565_102357"/>
<dbReference type="SMART" id="SM00283">
    <property type="entry name" value="MA"/>
    <property type="match status" value="1"/>
</dbReference>
<evidence type="ECO:0000256" key="7">
    <source>
        <dbReference type="SAM" id="MobiDB-lite"/>
    </source>
</evidence>
<evidence type="ECO:0000256" key="1">
    <source>
        <dbReference type="ARBA" id="ARBA00004236"/>
    </source>
</evidence>
<evidence type="ECO:0000256" key="4">
    <source>
        <dbReference type="ARBA" id="ARBA00023224"/>
    </source>
</evidence>
<dbReference type="CDD" id="cd11386">
    <property type="entry name" value="MCP_signal"/>
    <property type="match status" value="1"/>
</dbReference>
<evidence type="ECO:0000313" key="12">
    <source>
        <dbReference type="Proteomes" id="UP000199159"/>
    </source>
</evidence>
<gene>
    <name evidence="11" type="ORF">SAMN05216565_102357</name>
</gene>
<feature type="compositionally biased region" description="Polar residues" evidence="7">
    <location>
        <begin position="554"/>
        <end position="564"/>
    </location>
</feature>
<keyword evidence="4 6" id="KW-0807">Transducer</keyword>
<evidence type="ECO:0000259" key="9">
    <source>
        <dbReference type="PROSITE" id="PS50111"/>
    </source>
</evidence>
<proteinExistence type="inferred from homology"/>
<keyword evidence="8" id="KW-1133">Transmembrane helix</keyword>
<dbReference type="GO" id="GO:0007165">
    <property type="term" value="P:signal transduction"/>
    <property type="evidence" value="ECO:0007669"/>
    <property type="project" value="UniProtKB-KW"/>
</dbReference>
<evidence type="ECO:0000256" key="2">
    <source>
        <dbReference type="ARBA" id="ARBA00022475"/>
    </source>
</evidence>
<dbReference type="PROSITE" id="PS50111">
    <property type="entry name" value="CHEMOTAXIS_TRANSDUC_2"/>
    <property type="match status" value="1"/>
</dbReference>
<sequence length="590" mass="65573">MREKTDYLRKMRKAISFFKRKRVKNDMIKNFNIGKKYGLVMAIIFLLFGMSTIYVTKLITEIGDNVEALDRRADRAMNIAEMNNLTQSMGLRISNFVHYSTKTYISEYEGYLSQFDSIAEEIKPEMDKEEQITLFNQMVTVNVSINQKFTQVIIPAVEASDYVTAKRAAKEVELLQLEAASVLDMLRELVNQESQLAVDQVEESQRVTLFTLVISMVVSIIIGTILLLLLSKIITRNLNEVVEVSNKIANGDLTIQNIEYNGKDEIGRIAFAMNTMSVNLREMIQQIFDISETVNNQSEILTLSANEVKVGTEQVASTMQEIASGTELQADHVSKLSFMMGTFTEKVSEANENGEHIYMSSRNVLGMTEDGTSLMDASIKQMTKIDEIVNQAVQKVKGLDKQSLEISKLVSVIKGIADQTNLLALNAAIEAARAGEHGKGFAVVADEVRKLSEQVRLSVNDITIIVKSIQGETDVVTESLKSGYTEVEEGTNQIITTGKTFNQISQAVTNMVTNIQTVTEHLSNFSTTSQEMNNSIQEIAAISQESAAGVEEISATTEQSSSSMEEVANNARELTELSERLKEVVGKFKL</sequence>
<name>A0A1H0RRP3_9BACI</name>
<comment type="similarity">
    <text evidence="5">Belongs to the methyl-accepting chemotaxis (MCP) protein family.</text>
</comment>
<protein>
    <submittedName>
        <fullName evidence="11">Methyl-accepting chemotaxis protein</fullName>
    </submittedName>
</protein>
<dbReference type="Proteomes" id="UP000199159">
    <property type="component" value="Unassembled WGS sequence"/>
</dbReference>
<feature type="domain" description="Methyl-accepting transducer" evidence="9">
    <location>
        <begin position="304"/>
        <end position="554"/>
    </location>
</feature>
<dbReference type="Pfam" id="PF00672">
    <property type="entry name" value="HAMP"/>
    <property type="match status" value="1"/>
</dbReference>
<dbReference type="AlphaFoldDB" id="A0A1H0RRP3"/>
<dbReference type="InterPro" id="IPR003660">
    <property type="entry name" value="HAMP_dom"/>
</dbReference>
<keyword evidence="12" id="KW-1185">Reference proteome</keyword>
<feature type="region of interest" description="Disordered" evidence="7">
    <location>
        <begin position="552"/>
        <end position="571"/>
    </location>
</feature>
<evidence type="ECO:0000256" key="5">
    <source>
        <dbReference type="ARBA" id="ARBA00029447"/>
    </source>
</evidence>
<evidence type="ECO:0000256" key="8">
    <source>
        <dbReference type="SAM" id="Phobius"/>
    </source>
</evidence>
<dbReference type="RefSeq" id="WP_238457180.1">
    <property type="nucleotide sequence ID" value="NZ_FNJU01000002.1"/>
</dbReference>
<keyword evidence="3 8" id="KW-0472">Membrane</keyword>
<feature type="transmembrane region" description="Helical" evidence="8">
    <location>
        <begin position="37"/>
        <end position="55"/>
    </location>
</feature>
<organism evidence="11 12">
    <name type="scientific">Litchfieldia salsa</name>
    <dbReference type="NCBI Taxonomy" id="930152"/>
    <lineage>
        <taxon>Bacteria</taxon>
        <taxon>Bacillati</taxon>
        <taxon>Bacillota</taxon>
        <taxon>Bacilli</taxon>
        <taxon>Bacillales</taxon>
        <taxon>Bacillaceae</taxon>
        <taxon>Litchfieldia</taxon>
    </lineage>
</organism>
<evidence type="ECO:0000259" key="10">
    <source>
        <dbReference type="PROSITE" id="PS50885"/>
    </source>
</evidence>
<dbReference type="Gene3D" id="1.10.287.950">
    <property type="entry name" value="Methyl-accepting chemotaxis protein"/>
    <property type="match status" value="1"/>
</dbReference>
<dbReference type="EMBL" id="FNJU01000002">
    <property type="protein sequence ID" value="SDP32221.1"/>
    <property type="molecule type" value="Genomic_DNA"/>
</dbReference>
<keyword evidence="2" id="KW-1003">Cell membrane</keyword>
<dbReference type="InterPro" id="IPR004089">
    <property type="entry name" value="MCPsignal_dom"/>
</dbReference>